<evidence type="ECO:0000313" key="1">
    <source>
        <dbReference type="EMBL" id="MCX8532161.1"/>
    </source>
</evidence>
<proteinExistence type="predicted"/>
<accession>A0ABT3Y257</accession>
<evidence type="ECO:0000313" key="2">
    <source>
        <dbReference type="Proteomes" id="UP001070176"/>
    </source>
</evidence>
<protein>
    <submittedName>
        <fullName evidence="1">Uncharacterized protein</fullName>
    </submittedName>
</protein>
<dbReference type="RefSeq" id="WP_267280748.1">
    <property type="nucleotide sequence ID" value="NZ_JAOVZV010000005.1"/>
</dbReference>
<keyword evidence="2" id="KW-1185">Reference proteome</keyword>
<gene>
    <name evidence="1" type="ORF">OEA66_07325</name>
</gene>
<dbReference type="EMBL" id="JAOVZV010000005">
    <property type="protein sequence ID" value="MCX8532161.1"/>
    <property type="molecule type" value="Genomic_DNA"/>
</dbReference>
<dbReference type="Proteomes" id="UP001070176">
    <property type="component" value="Unassembled WGS sequence"/>
</dbReference>
<comment type="caution">
    <text evidence="1">The sequence shown here is derived from an EMBL/GenBank/DDBJ whole genome shotgun (WGS) entry which is preliminary data.</text>
</comment>
<organism evidence="1 2">
    <name type="scientific">Chryseobacterium luquanense</name>
    <dbReference type="NCBI Taxonomy" id="2983766"/>
    <lineage>
        <taxon>Bacteria</taxon>
        <taxon>Pseudomonadati</taxon>
        <taxon>Bacteroidota</taxon>
        <taxon>Flavobacteriia</taxon>
        <taxon>Flavobacteriales</taxon>
        <taxon>Weeksellaceae</taxon>
        <taxon>Chryseobacterium group</taxon>
        <taxon>Chryseobacterium</taxon>
    </lineage>
</organism>
<reference evidence="1" key="1">
    <citation type="submission" date="2022-10" db="EMBL/GenBank/DDBJ databases">
        <title>Chryseobacterium sp. nov., a novel bacterial species.</title>
        <authorList>
            <person name="Cao Y."/>
        </authorList>
    </citation>
    <scope>NUCLEOTIDE SEQUENCE</scope>
    <source>
        <strain evidence="1">KC 927</strain>
    </source>
</reference>
<name>A0ABT3Y257_9FLAO</name>
<sequence length="242" mass="29003">MEFNYYSQPPKGFEIIKTFVDLFLFGAIPIRLPENIFQVETSLIEYMEKNPKDYTQQDNNQDLLMLHFEKTIELFLEISTVQERQNLWDWYNNNPNKAIVNKLIALQRKNYSFQYRYFPQNLTEDLIEHCLITMKLMPIQIFSLLANQLSQLDMYISLEDKKLSEKGYKQVYNWIMEYNDYTTALSNAIAGFLSYVKGKPRDLVDFENEDELISYLGRFSVIIRRDYFNFKSQQTKVIEFIK</sequence>